<keyword evidence="5" id="KW-0597">Phosphoprotein</keyword>
<sequence length="461" mass="48639">MAKRIAEKELTDRNWDQEDEGEEAGTFSIASEEVMKNRAIKKAKRRNLGTEGESGGAFKSFKGFSLTPSAPAAGGNFSAFGNGAGFKPMSLTNGSASAITPFGGFNSPATVKANTGTSSSNGPTSSSSLVSGDIMANGSAPSLPVISGGGSSSKEYNRQLTALNCSVRDWITKHVNDNPLCDLNPIFRDYERHLATIESKYGSGAAAGEEQQPGKQANTTTNTLSSSTSSNVTPAAPALFSFTKNKDSATPEKSSSIPAGVTFNFGQKVDSSVLSSIKSAGASGFSFSSTSTTRGGLFDSASTGTSTGTFSFTAAKTEAASNSQTADENGAEEESDEPPVPVVREIKEKDAFYSKKCKLFYKKDNEFKEKGVGTLHLKLVSEDKLQLLVRADTNLGNILLNIMVHSSMPCTRTGKNNVMVVCVPNPPVDDKNPSTPVPMLIRVKTAEDAEELHKLLQEKKA</sequence>
<keyword evidence="10" id="KW-0007">Acetylation</keyword>
<evidence type="ECO:0000256" key="5">
    <source>
        <dbReference type="ARBA" id="ARBA00022553"/>
    </source>
</evidence>
<dbReference type="InterPro" id="IPR011993">
    <property type="entry name" value="PH-like_dom_sf"/>
</dbReference>
<keyword evidence="11" id="KW-0811">Translocation</keyword>
<dbReference type="OrthoDB" id="10062131at2759"/>
<dbReference type="CDD" id="cd13170">
    <property type="entry name" value="RanBD_NUP50"/>
    <property type="match status" value="1"/>
</dbReference>
<dbReference type="GO" id="GO:0006606">
    <property type="term" value="P:protein import into nucleus"/>
    <property type="evidence" value="ECO:0007669"/>
    <property type="project" value="TreeGrafter"/>
</dbReference>
<keyword evidence="6" id="KW-0677">Repeat</keyword>
<evidence type="ECO:0000256" key="4">
    <source>
        <dbReference type="ARBA" id="ARBA00022499"/>
    </source>
</evidence>
<evidence type="ECO:0000256" key="7">
    <source>
        <dbReference type="ARBA" id="ARBA00022816"/>
    </source>
</evidence>
<evidence type="ECO:0000313" key="22">
    <source>
        <dbReference type="EMBL" id="KAG7320306.1"/>
    </source>
</evidence>
<evidence type="ECO:0000256" key="10">
    <source>
        <dbReference type="ARBA" id="ARBA00022990"/>
    </source>
</evidence>
<keyword evidence="3" id="KW-0813">Transport</keyword>
<feature type="compositionally biased region" description="Basic and acidic residues" evidence="20">
    <location>
        <begin position="1"/>
        <end position="16"/>
    </location>
</feature>
<evidence type="ECO:0000256" key="14">
    <source>
        <dbReference type="ARBA" id="ARBA00023242"/>
    </source>
</evidence>
<evidence type="ECO:0000256" key="2">
    <source>
        <dbReference type="ARBA" id="ARBA00004620"/>
    </source>
</evidence>
<dbReference type="Proteomes" id="UP000824219">
    <property type="component" value="Linkage Group LG19"/>
</dbReference>
<dbReference type="GO" id="GO:0051028">
    <property type="term" value="P:mRNA transport"/>
    <property type="evidence" value="ECO:0007669"/>
    <property type="project" value="UniProtKB-KW"/>
</dbReference>
<keyword evidence="14" id="KW-0539">Nucleus</keyword>
<reference evidence="22 23" key="1">
    <citation type="submission" date="2021-06" db="EMBL/GenBank/DDBJ databases">
        <title>Chromosome-level genome assembly of the red-tail catfish (Hemibagrus wyckioides).</title>
        <authorList>
            <person name="Shao F."/>
        </authorList>
    </citation>
    <scope>NUCLEOTIDE SEQUENCE [LARGE SCALE GENOMIC DNA]</scope>
    <source>
        <strain evidence="22">EC202008001</strain>
        <tissue evidence="22">Blood</tissue>
    </source>
</reference>
<evidence type="ECO:0000256" key="20">
    <source>
        <dbReference type="SAM" id="MobiDB-lite"/>
    </source>
</evidence>
<dbReference type="InterPro" id="IPR045255">
    <property type="entry name" value="RanBP1-like"/>
</dbReference>
<evidence type="ECO:0000256" key="3">
    <source>
        <dbReference type="ARBA" id="ARBA00022448"/>
    </source>
</evidence>
<keyword evidence="8" id="KW-0832">Ubl conjugation</keyword>
<comment type="function">
    <text evidence="15">Component of the nuclear pore complex that has a direct role in nuclear protein import. Actively displaces NLSs from importin-alpha, and facilitates disassembly of the importin-alpha:beta-cargo complex and importin recycling. Interacts with regulatory proteins of cell cycle progression including CDKN1B. This interaction is required for correct intracellular transport and degradation of CDKN1B.</text>
</comment>
<feature type="region of interest" description="Disordered" evidence="20">
    <location>
        <begin position="113"/>
        <end position="133"/>
    </location>
</feature>
<keyword evidence="7" id="KW-0509">mRNA transport</keyword>
<evidence type="ECO:0000256" key="17">
    <source>
        <dbReference type="ARBA" id="ARBA00079821"/>
    </source>
</evidence>
<dbReference type="Gene3D" id="2.30.29.30">
    <property type="entry name" value="Pleckstrin-homology domain (PH domain)/Phosphotyrosine-binding domain (PTB)"/>
    <property type="match status" value="1"/>
</dbReference>
<evidence type="ECO:0000256" key="11">
    <source>
        <dbReference type="ARBA" id="ARBA00023010"/>
    </source>
</evidence>
<protein>
    <recommendedName>
        <fullName evidence="16">Nuclear pore complex protein Nup50</fullName>
    </recommendedName>
    <alternativeName>
        <fullName evidence="17">50 kDa nucleoporin</fullName>
    </alternativeName>
    <alternativeName>
        <fullName evidence="18">Nuclear pore-associated protein 60 kDa-like</fullName>
    </alternativeName>
    <alternativeName>
        <fullName evidence="19">Nucleoporin Nup50</fullName>
    </alternativeName>
</protein>
<keyword evidence="13" id="KW-0472">Membrane</keyword>
<evidence type="ECO:0000256" key="8">
    <source>
        <dbReference type="ARBA" id="ARBA00022843"/>
    </source>
</evidence>
<evidence type="ECO:0000256" key="12">
    <source>
        <dbReference type="ARBA" id="ARBA00023132"/>
    </source>
</evidence>
<dbReference type="SUPFAM" id="SSF50729">
    <property type="entry name" value="PH domain-like"/>
    <property type="match status" value="1"/>
</dbReference>
<evidence type="ECO:0000256" key="19">
    <source>
        <dbReference type="ARBA" id="ARBA00081812"/>
    </source>
</evidence>
<feature type="region of interest" description="Disordered" evidence="20">
    <location>
        <begin position="203"/>
        <end position="232"/>
    </location>
</feature>
<dbReference type="AlphaFoldDB" id="A0A9D3NBH2"/>
<dbReference type="GO" id="GO:0031965">
    <property type="term" value="C:nuclear membrane"/>
    <property type="evidence" value="ECO:0007669"/>
    <property type="project" value="UniProtKB-SubCell"/>
</dbReference>
<feature type="compositionally biased region" description="Low complexity" evidence="20">
    <location>
        <begin position="218"/>
        <end position="231"/>
    </location>
</feature>
<dbReference type="EMBL" id="JAHKSW010000019">
    <property type="protein sequence ID" value="KAG7320306.1"/>
    <property type="molecule type" value="Genomic_DNA"/>
</dbReference>
<proteinExistence type="predicted"/>
<dbReference type="InterPro" id="IPR000156">
    <property type="entry name" value="Ran_bind_dom"/>
</dbReference>
<evidence type="ECO:0000256" key="18">
    <source>
        <dbReference type="ARBA" id="ARBA00081490"/>
    </source>
</evidence>
<comment type="subcellular location">
    <subcellularLocation>
        <location evidence="2">Nucleus membrane</location>
        <topology evidence="2">Peripheral membrane protein</topology>
        <orientation evidence="2">Nucleoplasmic side</orientation>
    </subcellularLocation>
    <subcellularLocation>
        <location evidence="1">Nucleus</location>
        <location evidence="1">Nuclear pore complex</location>
    </subcellularLocation>
</comment>
<evidence type="ECO:0000256" key="16">
    <source>
        <dbReference type="ARBA" id="ARBA00069163"/>
    </source>
</evidence>
<evidence type="ECO:0000256" key="9">
    <source>
        <dbReference type="ARBA" id="ARBA00022927"/>
    </source>
</evidence>
<evidence type="ECO:0000313" key="23">
    <source>
        <dbReference type="Proteomes" id="UP000824219"/>
    </source>
</evidence>
<evidence type="ECO:0000256" key="1">
    <source>
        <dbReference type="ARBA" id="ARBA00004567"/>
    </source>
</evidence>
<evidence type="ECO:0000256" key="13">
    <source>
        <dbReference type="ARBA" id="ARBA00023136"/>
    </source>
</evidence>
<organism evidence="22 23">
    <name type="scientific">Hemibagrus wyckioides</name>
    <dbReference type="NCBI Taxonomy" id="337641"/>
    <lineage>
        <taxon>Eukaryota</taxon>
        <taxon>Metazoa</taxon>
        <taxon>Chordata</taxon>
        <taxon>Craniata</taxon>
        <taxon>Vertebrata</taxon>
        <taxon>Euteleostomi</taxon>
        <taxon>Actinopterygii</taxon>
        <taxon>Neopterygii</taxon>
        <taxon>Teleostei</taxon>
        <taxon>Ostariophysi</taxon>
        <taxon>Siluriformes</taxon>
        <taxon>Bagridae</taxon>
        <taxon>Hemibagrus</taxon>
    </lineage>
</organism>
<name>A0A9D3NBH2_9TELE</name>
<dbReference type="PANTHER" id="PTHR23138">
    <property type="entry name" value="RAN BINDING PROTEIN"/>
    <property type="match status" value="1"/>
</dbReference>
<feature type="domain" description="RanBD1" evidence="21">
    <location>
        <begin position="347"/>
        <end position="461"/>
    </location>
</feature>
<dbReference type="SMART" id="SM00160">
    <property type="entry name" value="RanBD"/>
    <property type="match status" value="1"/>
</dbReference>
<feature type="compositionally biased region" description="Low complexity" evidence="20">
    <location>
        <begin position="115"/>
        <end position="132"/>
    </location>
</feature>
<evidence type="ECO:0000256" key="6">
    <source>
        <dbReference type="ARBA" id="ARBA00022737"/>
    </source>
</evidence>
<feature type="region of interest" description="Disordered" evidence="20">
    <location>
        <begin position="1"/>
        <end position="30"/>
    </location>
</feature>
<keyword evidence="9" id="KW-0653">Protein transport</keyword>
<keyword evidence="12" id="KW-0906">Nuclear pore complex</keyword>
<dbReference type="Pfam" id="PF00638">
    <property type="entry name" value="Ran_BP1"/>
    <property type="match status" value="1"/>
</dbReference>
<dbReference type="InterPro" id="IPR015007">
    <property type="entry name" value="NUP2/50/61"/>
</dbReference>
<evidence type="ECO:0000256" key="15">
    <source>
        <dbReference type="ARBA" id="ARBA00054952"/>
    </source>
</evidence>
<comment type="caution">
    <text evidence="22">The sequence shown here is derived from an EMBL/GenBank/DDBJ whole genome shotgun (WGS) entry which is preliminary data.</text>
</comment>
<dbReference type="Pfam" id="PF08911">
    <property type="entry name" value="NUP50"/>
    <property type="match status" value="1"/>
</dbReference>
<feature type="region of interest" description="Disordered" evidence="20">
    <location>
        <begin position="317"/>
        <end position="341"/>
    </location>
</feature>
<dbReference type="GO" id="GO:0005643">
    <property type="term" value="C:nuclear pore"/>
    <property type="evidence" value="ECO:0007669"/>
    <property type="project" value="UniProtKB-SubCell"/>
</dbReference>
<evidence type="ECO:0000259" key="21">
    <source>
        <dbReference type="PROSITE" id="PS50196"/>
    </source>
</evidence>
<keyword evidence="4" id="KW-1017">Isopeptide bond</keyword>
<gene>
    <name evidence="22" type="ORF">KOW79_016159</name>
</gene>
<dbReference type="PANTHER" id="PTHR23138:SF141">
    <property type="entry name" value="NUCLEAR PORE COMPLEX PROTEIN NUP50"/>
    <property type="match status" value="1"/>
</dbReference>
<dbReference type="PROSITE" id="PS50196">
    <property type="entry name" value="RANBD1"/>
    <property type="match status" value="1"/>
</dbReference>
<dbReference type="FunFam" id="2.30.29.30:FF:000179">
    <property type="entry name" value="Nuclear pore complex protein Nup50"/>
    <property type="match status" value="1"/>
</dbReference>
<accession>A0A9D3NBH2</accession>
<keyword evidence="23" id="KW-1185">Reference proteome</keyword>